<dbReference type="PROSITE" id="PS51340">
    <property type="entry name" value="MOSC"/>
    <property type="match status" value="1"/>
</dbReference>
<protein>
    <submittedName>
        <fullName evidence="2">MOSC domain-containing protein</fullName>
    </submittedName>
</protein>
<dbReference type="InterPro" id="IPR011037">
    <property type="entry name" value="Pyrv_Knase-like_insert_dom_sf"/>
</dbReference>
<dbReference type="EMBL" id="JARMAB010000002">
    <property type="protein sequence ID" value="MED1201542.1"/>
    <property type="molecule type" value="Genomic_DNA"/>
</dbReference>
<dbReference type="InterPro" id="IPR052353">
    <property type="entry name" value="Benzoxazolinone_Detox_Enz"/>
</dbReference>
<evidence type="ECO:0000313" key="3">
    <source>
        <dbReference type="Proteomes" id="UP001341444"/>
    </source>
</evidence>
<organism evidence="2 3">
    <name type="scientific">Heyndrickxia acidicola</name>
    <dbReference type="NCBI Taxonomy" id="209389"/>
    <lineage>
        <taxon>Bacteria</taxon>
        <taxon>Bacillati</taxon>
        <taxon>Bacillota</taxon>
        <taxon>Bacilli</taxon>
        <taxon>Bacillales</taxon>
        <taxon>Bacillaceae</taxon>
        <taxon>Heyndrickxia</taxon>
    </lineage>
</organism>
<dbReference type="Gene3D" id="2.40.33.20">
    <property type="entry name" value="PK beta-barrel domain-like"/>
    <property type="match status" value="1"/>
</dbReference>
<dbReference type="InterPro" id="IPR005163">
    <property type="entry name" value="Tri_helical_YiiM-like"/>
</dbReference>
<evidence type="ECO:0000313" key="2">
    <source>
        <dbReference type="EMBL" id="MED1201542.1"/>
    </source>
</evidence>
<dbReference type="SUPFAM" id="SSF50800">
    <property type="entry name" value="PK beta-barrel domain-like"/>
    <property type="match status" value="1"/>
</dbReference>
<feature type="domain" description="MOSC" evidence="1">
    <location>
        <begin position="27"/>
        <end position="161"/>
    </location>
</feature>
<reference evidence="2 3" key="1">
    <citation type="submission" date="2023-03" db="EMBL/GenBank/DDBJ databases">
        <title>Bacillus Genome Sequencing.</title>
        <authorList>
            <person name="Dunlap C."/>
        </authorList>
    </citation>
    <scope>NUCLEOTIDE SEQUENCE [LARGE SCALE GENOMIC DNA]</scope>
    <source>
        <strain evidence="2 3">B-23453</strain>
    </source>
</reference>
<comment type="caution">
    <text evidence="2">The sequence shown here is derived from an EMBL/GenBank/DDBJ whole genome shotgun (WGS) entry which is preliminary data.</text>
</comment>
<dbReference type="RefSeq" id="WP_066263166.1">
    <property type="nucleotide sequence ID" value="NZ_JARMAB010000002.1"/>
</dbReference>
<dbReference type="Proteomes" id="UP001341444">
    <property type="component" value="Unassembled WGS sequence"/>
</dbReference>
<dbReference type="PANTHER" id="PTHR30212">
    <property type="entry name" value="PROTEIN YIIM"/>
    <property type="match status" value="1"/>
</dbReference>
<sequence>MEIISLSIGMPKEVDYNGLMVTTGIQKKTVQEAVLTVDGFNEDGVANTNFHGGPDRAVCFYPFEHYKQWEREFNVPFHPPAFGENLTVTGMVEQDLYIGDILQVGETILQITQPRVPCSTISWQNKNTLLLKRLVHTCFTGYFTRVLQEGIIFSDSKVVKLEESPKKITVFNVLHTYMHDARNKEAVDSILEVDTLAPAMRQMLEKKRTPSS</sequence>
<dbReference type="PANTHER" id="PTHR30212:SF2">
    <property type="entry name" value="PROTEIN YIIM"/>
    <property type="match status" value="1"/>
</dbReference>
<proteinExistence type="predicted"/>
<dbReference type="Pfam" id="PF03475">
    <property type="entry name" value="YiiM_3-alpha"/>
    <property type="match status" value="1"/>
</dbReference>
<dbReference type="InterPro" id="IPR005302">
    <property type="entry name" value="MoCF_Sase_C"/>
</dbReference>
<evidence type="ECO:0000259" key="1">
    <source>
        <dbReference type="PROSITE" id="PS51340"/>
    </source>
</evidence>
<keyword evidence="3" id="KW-1185">Reference proteome</keyword>
<dbReference type="Pfam" id="PF03473">
    <property type="entry name" value="MOSC"/>
    <property type="match status" value="1"/>
</dbReference>
<name>A0ABU6ME33_9BACI</name>
<accession>A0ABU6ME33</accession>
<gene>
    <name evidence="2" type="ORF">P4T90_00385</name>
</gene>